<protein>
    <recommendedName>
        <fullName evidence="6">UTP-monosaccharide-1-phosphate uridylyltransferase</fullName>
        <ecNumber evidence="6">2.7.7.64</ecNumber>
    </recommendedName>
</protein>
<dbReference type="Pfam" id="PF01704">
    <property type="entry name" value="UDPGP"/>
    <property type="match status" value="1"/>
</dbReference>
<proteinExistence type="inferred from homology"/>
<dbReference type="OrthoDB" id="532420at2759"/>
<evidence type="ECO:0000313" key="8">
    <source>
        <dbReference type="EMBL" id="EEC48461.1"/>
    </source>
</evidence>
<dbReference type="GO" id="GO:0003977">
    <property type="term" value="F:UDP-N-acetylglucosamine diphosphorylase activity"/>
    <property type="evidence" value="ECO:0007669"/>
    <property type="project" value="TreeGrafter"/>
</dbReference>
<dbReference type="Gene3D" id="2.160.10.30">
    <property type="match status" value="1"/>
</dbReference>
<comment type="cofactor">
    <cofactor evidence="2">
        <name>Mg(2+)</name>
        <dbReference type="ChEBI" id="CHEBI:18420"/>
    </cofactor>
</comment>
<dbReference type="InterPro" id="IPR029044">
    <property type="entry name" value="Nucleotide-diphossugar_trans"/>
</dbReference>
<evidence type="ECO:0000256" key="3">
    <source>
        <dbReference type="ARBA" id="ARBA00022679"/>
    </source>
</evidence>
<evidence type="ECO:0000313" key="9">
    <source>
        <dbReference type="Proteomes" id="UP000000759"/>
    </source>
</evidence>
<dbReference type="GeneID" id="7200985"/>
<dbReference type="KEGG" id="pti:PHATRDRAFT_54493"/>
<dbReference type="HOGENOM" id="CLU_016797_0_0_1"/>
<comment type="cofactor">
    <cofactor evidence="1">
        <name>Mn(2+)</name>
        <dbReference type="ChEBI" id="CHEBI:29035"/>
    </cofactor>
</comment>
<dbReference type="AlphaFoldDB" id="B7FZ25"/>
<dbReference type="PaxDb" id="2850-Phatr54493"/>
<keyword evidence="4 8" id="KW-0548">Nucleotidyltransferase</keyword>
<dbReference type="InParanoid" id="B7FZ25"/>
<evidence type="ECO:0000256" key="5">
    <source>
        <dbReference type="ARBA" id="ARBA00038047"/>
    </source>
</evidence>
<organism evidence="8 9">
    <name type="scientific">Phaeodactylum tricornutum (strain CCAP 1055/1)</name>
    <dbReference type="NCBI Taxonomy" id="556484"/>
    <lineage>
        <taxon>Eukaryota</taxon>
        <taxon>Sar</taxon>
        <taxon>Stramenopiles</taxon>
        <taxon>Ochrophyta</taxon>
        <taxon>Bacillariophyta</taxon>
        <taxon>Bacillariophyceae</taxon>
        <taxon>Bacillariophycidae</taxon>
        <taxon>Naviculales</taxon>
        <taxon>Phaeodactylaceae</taxon>
        <taxon>Phaeodactylum</taxon>
    </lineage>
</organism>
<dbReference type="GO" id="GO:0006048">
    <property type="term" value="P:UDP-N-acetylglucosamine biosynthetic process"/>
    <property type="evidence" value="ECO:0007669"/>
    <property type="project" value="TreeGrafter"/>
</dbReference>
<comment type="catalytic activity">
    <reaction evidence="7">
        <text>a monosaccharide 1-phosphate + UTP + H(+) = a UDP-monosaccharide + diphosphate</text>
        <dbReference type="Rhea" id="RHEA:13205"/>
        <dbReference type="ChEBI" id="CHEBI:15378"/>
        <dbReference type="ChEBI" id="CHEBI:33019"/>
        <dbReference type="ChEBI" id="CHEBI:46398"/>
        <dbReference type="ChEBI" id="CHEBI:140358"/>
        <dbReference type="ChEBI" id="CHEBI:140359"/>
        <dbReference type="EC" id="2.7.7.64"/>
    </reaction>
</comment>
<dbReference type="FunCoup" id="B7FZ25">
    <property type="interactions" value="10"/>
</dbReference>
<dbReference type="PANTHER" id="PTHR11952">
    <property type="entry name" value="UDP- GLUCOSE PYROPHOSPHORYLASE"/>
    <property type="match status" value="1"/>
</dbReference>
<dbReference type="RefSeq" id="XP_002180270.1">
    <property type="nucleotide sequence ID" value="XM_002180234.1"/>
</dbReference>
<dbReference type="EC" id="2.7.7.64" evidence="6"/>
<dbReference type="EMBL" id="CM000611">
    <property type="protein sequence ID" value="EEC48461.1"/>
    <property type="molecule type" value="Genomic_DNA"/>
</dbReference>
<dbReference type="Proteomes" id="UP000000759">
    <property type="component" value="Chromosome 8"/>
</dbReference>
<dbReference type="SUPFAM" id="SSF53448">
    <property type="entry name" value="Nucleotide-diphospho-sugar transferases"/>
    <property type="match status" value="1"/>
</dbReference>
<evidence type="ECO:0000256" key="1">
    <source>
        <dbReference type="ARBA" id="ARBA00001936"/>
    </source>
</evidence>
<evidence type="ECO:0000256" key="4">
    <source>
        <dbReference type="ARBA" id="ARBA00022695"/>
    </source>
</evidence>
<dbReference type="InterPro" id="IPR039741">
    <property type="entry name" value="UDP-sugar_pyrophosphorylase"/>
</dbReference>
<dbReference type="eggNOG" id="KOG2388">
    <property type="taxonomic scope" value="Eukaryota"/>
</dbReference>
<evidence type="ECO:0000256" key="2">
    <source>
        <dbReference type="ARBA" id="ARBA00001946"/>
    </source>
</evidence>
<evidence type="ECO:0000256" key="7">
    <source>
        <dbReference type="ARBA" id="ARBA00048259"/>
    </source>
</evidence>
<reference evidence="9" key="2">
    <citation type="submission" date="2008-08" db="EMBL/GenBank/DDBJ databases">
        <authorList>
            <consortium name="Diatom Consortium"/>
            <person name="Grigoriev I."/>
            <person name="Grimwood J."/>
            <person name="Kuo A."/>
            <person name="Otillar R.P."/>
            <person name="Salamov A."/>
            <person name="Detter J.C."/>
            <person name="Lindquist E."/>
            <person name="Shapiro H."/>
            <person name="Lucas S."/>
            <person name="Glavina del Rio T."/>
            <person name="Pitluck S."/>
            <person name="Rokhsar D."/>
            <person name="Bowler C."/>
        </authorList>
    </citation>
    <scope>GENOME REANNOTATION</scope>
    <source>
        <strain evidence="9">CCAP 1055/1</strain>
    </source>
</reference>
<comment type="similarity">
    <text evidence="5">Belongs to the USP family.</text>
</comment>
<gene>
    <name evidence="8" type="ORF">PHATRDRAFT_54493</name>
</gene>
<evidence type="ECO:0000256" key="6">
    <source>
        <dbReference type="ARBA" id="ARBA00039080"/>
    </source>
</evidence>
<dbReference type="PANTHER" id="PTHR11952:SF9">
    <property type="entry name" value="UDP-SUGAR PYROPHOSPHORYLASE"/>
    <property type="match status" value="1"/>
</dbReference>
<name>B7FZ25_PHATC</name>
<dbReference type="InterPro" id="IPR002618">
    <property type="entry name" value="UDPGP_fam"/>
</dbReference>
<keyword evidence="9" id="KW-1185">Reference proteome</keyword>
<dbReference type="Gene3D" id="3.90.550.10">
    <property type="entry name" value="Spore Coat Polysaccharide Biosynthesis Protein SpsA, Chain A"/>
    <property type="match status" value="1"/>
</dbReference>
<dbReference type="STRING" id="556484.B7FZ25"/>
<reference evidence="8 9" key="1">
    <citation type="journal article" date="2008" name="Nature">
        <title>The Phaeodactylum genome reveals the evolutionary history of diatom genomes.</title>
        <authorList>
            <person name="Bowler C."/>
            <person name="Allen A.E."/>
            <person name="Badger J.H."/>
            <person name="Grimwood J."/>
            <person name="Jabbari K."/>
            <person name="Kuo A."/>
            <person name="Maheswari U."/>
            <person name="Martens C."/>
            <person name="Maumus F."/>
            <person name="Otillar R.P."/>
            <person name="Rayko E."/>
            <person name="Salamov A."/>
            <person name="Vandepoele K."/>
            <person name="Beszteri B."/>
            <person name="Gruber A."/>
            <person name="Heijde M."/>
            <person name="Katinka M."/>
            <person name="Mock T."/>
            <person name="Valentin K."/>
            <person name="Verret F."/>
            <person name="Berges J.A."/>
            <person name="Brownlee C."/>
            <person name="Cadoret J.P."/>
            <person name="Chiovitti A."/>
            <person name="Choi C.J."/>
            <person name="Coesel S."/>
            <person name="De Martino A."/>
            <person name="Detter J.C."/>
            <person name="Durkin C."/>
            <person name="Falciatore A."/>
            <person name="Fournet J."/>
            <person name="Haruta M."/>
            <person name="Huysman M.J."/>
            <person name="Jenkins B.D."/>
            <person name="Jiroutova K."/>
            <person name="Jorgensen R.E."/>
            <person name="Joubert Y."/>
            <person name="Kaplan A."/>
            <person name="Kroger N."/>
            <person name="Kroth P.G."/>
            <person name="La Roche J."/>
            <person name="Lindquist E."/>
            <person name="Lommer M."/>
            <person name="Martin-Jezequel V."/>
            <person name="Lopez P.J."/>
            <person name="Lucas S."/>
            <person name="Mangogna M."/>
            <person name="McGinnis K."/>
            <person name="Medlin L.K."/>
            <person name="Montsant A."/>
            <person name="Oudot-Le Secq M.P."/>
            <person name="Napoli C."/>
            <person name="Obornik M."/>
            <person name="Parker M.S."/>
            <person name="Petit J.L."/>
            <person name="Porcel B.M."/>
            <person name="Poulsen N."/>
            <person name="Robison M."/>
            <person name="Rychlewski L."/>
            <person name="Rynearson T.A."/>
            <person name="Schmutz J."/>
            <person name="Shapiro H."/>
            <person name="Siaut M."/>
            <person name="Stanley M."/>
            <person name="Sussman M.R."/>
            <person name="Taylor A.R."/>
            <person name="Vardi A."/>
            <person name="von Dassow P."/>
            <person name="Vyverman W."/>
            <person name="Willis A."/>
            <person name="Wyrwicz L.S."/>
            <person name="Rokhsar D.S."/>
            <person name="Weissenbach J."/>
            <person name="Armbrust E.V."/>
            <person name="Green B.R."/>
            <person name="Van de Peer Y."/>
            <person name="Grigoriev I.V."/>
        </authorList>
    </citation>
    <scope>NUCLEOTIDE SEQUENCE [LARGE SCALE GENOMIC DNA]</scope>
    <source>
        <strain evidence="8 9">CCAP 1055/1</strain>
    </source>
</reference>
<accession>B7FZ25</accession>
<dbReference type="GO" id="GO:0051748">
    <property type="term" value="F:UTP-monosaccharide-1-phosphate uridylyltransferase activity"/>
    <property type="evidence" value="ECO:0007669"/>
    <property type="project" value="UniProtKB-EC"/>
</dbReference>
<keyword evidence="3 8" id="KW-0808">Transferase</keyword>
<sequence>MEDLQRSLTVLSDPQKALVRKLCSLGQSHLFAKWPCNTSPTSRRKLATQLQELDEAYADGGLEGYINNAKRLLSDSREGVNPLEGWEPSVPEGERFDLGTKEFEETESAGRPELGKVGFVLVAGGLGERLGYSSIKVGLPTEMATETCYLQYYIEYILAVQVKYGEGKRLPLCIMTSGDTNEKTAKLLRKNNYFGMQKSQITIVQQGQGVPALMDNNAKMVLEENDSSKIVTKPHGHGDVHALLYTHGVAKRWLSDGIEWLTLFQDTNGLAFHTLPLMLGVSKKLDLIMNSLAVPRKAKQAIGGIAKLKHQTTGEYKTLNVEYNQLDPLLRATGNLDGDVNDEKTGYSPFPGNINQLLFKLDAYSDALNRTKGLMPEFVNPKYKDDAKTVFKKPTRLECMMQDFPTILEGEDAKRVGFTSVSADLCFSPVKNATSDGAELQAQNTQPGTAASGEADQFGAVRKILVSLGCHVETASEETYAGIQVVPGPAIVIKPNAACCPGEYHRLFPTPDKVKISANSTLIVRGSEVTIESLDLDGTLVVDADENKSIVVKDKIVKNEGWVKVADDSSDDEIIKMRGYYILRKEADWIEEKNNSCAIL</sequence>